<keyword evidence="1" id="KW-0479">Metal-binding</keyword>
<keyword evidence="7" id="KW-1185">Reference proteome</keyword>
<dbReference type="SUPFAM" id="SSF57667">
    <property type="entry name" value="beta-beta-alpha zinc fingers"/>
    <property type="match status" value="1"/>
</dbReference>
<evidence type="ECO:0000256" key="4">
    <source>
        <dbReference type="PROSITE-ProRule" id="PRU00027"/>
    </source>
</evidence>
<name>A0ABD2KY32_9BILA</name>
<dbReference type="InterPro" id="IPR003656">
    <property type="entry name" value="Znf_BED"/>
</dbReference>
<feature type="domain" description="BED-type" evidence="5">
    <location>
        <begin position="1"/>
        <end position="50"/>
    </location>
</feature>
<organism evidence="6 7">
    <name type="scientific">Heterodera trifolii</name>
    <dbReference type="NCBI Taxonomy" id="157864"/>
    <lineage>
        <taxon>Eukaryota</taxon>
        <taxon>Metazoa</taxon>
        <taxon>Ecdysozoa</taxon>
        <taxon>Nematoda</taxon>
        <taxon>Chromadorea</taxon>
        <taxon>Rhabditida</taxon>
        <taxon>Tylenchina</taxon>
        <taxon>Tylenchomorpha</taxon>
        <taxon>Tylenchoidea</taxon>
        <taxon>Heteroderidae</taxon>
        <taxon>Heteroderinae</taxon>
        <taxon>Heterodera</taxon>
    </lineage>
</organism>
<dbReference type="Proteomes" id="UP001620626">
    <property type="component" value="Unassembled WGS sequence"/>
</dbReference>
<evidence type="ECO:0000256" key="3">
    <source>
        <dbReference type="ARBA" id="ARBA00022833"/>
    </source>
</evidence>
<comment type="caution">
    <text evidence="6">The sequence shown here is derived from an EMBL/GenBank/DDBJ whole genome shotgun (WGS) entry which is preliminary data.</text>
</comment>
<accession>A0ABD2KY32</accession>
<sequence>MSEIWKFFNKNLADGAICKLCGKRTARTDGSTKGMWKHLEFKHKHEFSQLKNKENLSQKDGEKNQKQIDKFMVIKKSALEEAEECITRIMIRQNNSFYFFDDADLKELCRKAYPSLEFAGSEHFLRQVIPRMADQRHELLTQFRPHQCHPNDYFQKQE</sequence>
<dbReference type="SMART" id="SM00614">
    <property type="entry name" value="ZnF_BED"/>
    <property type="match status" value="1"/>
</dbReference>
<proteinExistence type="predicted"/>
<reference evidence="6 7" key="1">
    <citation type="submission" date="2024-10" db="EMBL/GenBank/DDBJ databases">
        <authorList>
            <person name="Kim D."/>
        </authorList>
    </citation>
    <scope>NUCLEOTIDE SEQUENCE [LARGE SCALE GENOMIC DNA]</scope>
    <source>
        <strain evidence="6">BH-2024</strain>
    </source>
</reference>
<keyword evidence="3" id="KW-0862">Zinc</keyword>
<evidence type="ECO:0000256" key="2">
    <source>
        <dbReference type="ARBA" id="ARBA00022771"/>
    </source>
</evidence>
<evidence type="ECO:0000313" key="7">
    <source>
        <dbReference type="Proteomes" id="UP001620626"/>
    </source>
</evidence>
<dbReference type="PROSITE" id="PS50808">
    <property type="entry name" value="ZF_BED"/>
    <property type="match status" value="1"/>
</dbReference>
<evidence type="ECO:0000313" key="6">
    <source>
        <dbReference type="EMBL" id="KAL3107719.1"/>
    </source>
</evidence>
<dbReference type="Pfam" id="PF02892">
    <property type="entry name" value="zf-BED"/>
    <property type="match status" value="1"/>
</dbReference>
<dbReference type="EMBL" id="JBICBT010000607">
    <property type="protein sequence ID" value="KAL3107719.1"/>
    <property type="molecule type" value="Genomic_DNA"/>
</dbReference>
<evidence type="ECO:0000259" key="5">
    <source>
        <dbReference type="PROSITE" id="PS50808"/>
    </source>
</evidence>
<gene>
    <name evidence="6" type="ORF">niasHT_012232</name>
</gene>
<protein>
    <recommendedName>
        <fullName evidence="5">BED-type domain-containing protein</fullName>
    </recommendedName>
</protein>
<dbReference type="GO" id="GO:0008270">
    <property type="term" value="F:zinc ion binding"/>
    <property type="evidence" value="ECO:0007669"/>
    <property type="project" value="UniProtKB-KW"/>
</dbReference>
<keyword evidence="2 4" id="KW-0863">Zinc-finger</keyword>
<evidence type="ECO:0000256" key="1">
    <source>
        <dbReference type="ARBA" id="ARBA00022723"/>
    </source>
</evidence>
<dbReference type="AlphaFoldDB" id="A0ABD2KY32"/>
<dbReference type="InterPro" id="IPR036236">
    <property type="entry name" value="Znf_C2H2_sf"/>
</dbReference>